<dbReference type="GO" id="GO:0008233">
    <property type="term" value="F:peptidase activity"/>
    <property type="evidence" value="ECO:0007669"/>
    <property type="project" value="UniProtKB-KW"/>
</dbReference>
<accession>A0A7W5ZWF0</accession>
<dbReference type="Pfam" id="PF01841">
    <property type="entry name" value="Transglut_core"/>
    <property type="match status" value="1"/>
</dbReference>
<dbReference type="PANTHER" id="PTHR33490">
    <property type="entry name" value="BLR5614 PROTEIN-RELATED"/>
    <property type="match status" value="1"/>
</dbReference>
<gene>
    <name evidence="2" type="ORF">GGQ88_002025</name>
</gene>
<dbReference type="EMBL" id="JACICY010000004">
    <property type="protein sequence ID" value="MBB3860756.1"/>
    <property type="molecule type" value="Genomic_DNA"/>
</dbReference>
<dbReference type="GO" id="GO:0006508">
    <property type="term" value="P:proteolysis"/>
    <property type="evidence" value="ECO:0007669"/>
    <property type="project" value="UniProtKB-KW"/>
</dbReference>
<dbReference type="Gene3D" id="3.10.620.30">
    <property type="match status" value="1"/>
</dbReference>
<reference evidence="2 3" key="1">
    <citation type="submission" date="2020-08" db="EMBL/GenBank/DDBJ databases">
        <title>Genomic Encyclopedia of Type Strains, Phase IV (KMG-IV): sequencing the most valuable type-strain genomes for metagenomic binning, comparative biology and taxonomic classification.</title>
        <authorList>
            <person name="Goeker M."/>
        </authorList>
    </citation>
    <scope>NUCLEOTIDE SEQUENCE [LARGE SCALE GENOMIC DNA]</scope>
    <source>
        <strain evidence="2 3">DSM 14552</strain>
    </source>
</reference>
<dbReference type="InterPro" id="IPR002931">
    <property type="entry name" value="Transglutaminase-like"/>
</dbReference>
<dbReference type="SUPFAM" id="SSF54001">
    <property type="entry name" value="Cysteine proteinases"/>
    <property type="match status" value="1"/>
</dbReference>
<proteinExistence type="predicted"/>
<dbReference type="PANTHER" id="PTHR33490:SF12">
    <property type="entry name" value="BLL5557 PROTEIN"/>
    <property type="match status" value="1"/>
</dbReference>
<dbReference type="InterPro" id="IPR038765">
    <property type="entry name" value="Papain-like_cys_pep_sf"/>
</dbReference>
<dbReference type="SMART" id="SM00460">
    <property type="entry name" value="TGc"/>
    <property type="match status" value="1"/>
</dbReference>
<evidence type="ECO:0000259" key="1">
    <source>
        <dbReference type="SMART" id="SM00460"/>
    </source>
</evidence>
<name>A0A7W5ZWF0_9SPHN</name>
<protein>
    <submittedName>
        <fullName evidence="2">Transglutaminase-like putative cysteine protease</fullName>
    </submittedName>
</protein>
<keyword evidence="2" id="KW-0378">Hydrolase</keyword>
<dbReference type="Proteomes" id="UP000562395">
    <property type="component" value="Unassembled WGS sequence"/>
</dbReference>
<dbReference type="RefSeq" id="WP_183613018.1">
    <property type="nucleotide sequence ID" value="NZ_JACICY010000004.1"/>
</dbReference>
<sequence>MPANPQRLAITVTLDYTLPCPASVLMQIAAARLPDQQVTMETLDIGGLPPAIHVAAHGGIGERSWLTPQSALQVFYQAEVEITREVVPLANLFADALTVLPADAIEYLLPSRYCPVDTLHAASMEMFGNLAGGAAVEAACDWIGSHLCYVPGASHGGTTAIDTFHSREGVCRDYAHLLVTLVRAIGIPARVVSAYAPGVNPPDFHALAQVWLAGDWHLVDATGMADPAQTAIVGIGRDAADISFLTIFGSAELNAQAVSVVLL</sequence>
<evidence type="ECO:0000313" key="3">
    <source>
        <dbReference type="Proteomes" id="UP000562395"/>
    </source>
</evidence>
<dbReference type="AlphaFoldDB" id="A0A7W5ZWF0"/>
<keyword evidence="2" id="KW-0645">Protease</keyword>
<feature type="domain" description="Transglutaminase-like" evidence="1">
    <location>
        <begin position="163"/>
        <end position="223"/>
    </location>
</feature>
<keyword evidence="3" id="KW-1185">Reference proteome</keyword>
<organism evidence="2 3">
    <name type="scientific">Novosphingobium hassiacum</name>
    <dbReference type="NCBI Taxonomy" id="173676"/>
    <lineage>
        <taxon>Bacteria</taxon>
        <taxon>Pseudomonadati</taxon>
        <taxon>Pseudomonadota</taxon>
        <taxon>Alphaproteobacteria</taxon>
        <taxon>Sphingomonadales</taxon>
        <taxon>Sphingomonadaceae</taxon>
        <taxon>Novosphingobium</taxon>
    </lineage>
</organism>
<evidence type="ECO:0000313" key="2">
    <source>
        <dbReference type="EMBL" id="MBB3860756.1"/>
    </source>
</evidence>
<comment type="caution">
    <text evidence="2">The sequence shown here is derived from an EMBL/GenBank/DDBJ whole genome shotgun (WGS) entry which is preliminary data.</text>
</comment>
<dbReference type="Gene3D" id="2.60.40.2250">
    <property type="match status" value="1"/>
</dbReference>